<dbReference type="STRING" id="1120955.SAMN03080610_00234"/>
<proteinExistence type="predicted"/>
<evidence type="ECO:0000313" key="4">
    <source>
        <dbReference type="Proteomes" id="UP000199347"/>
    </source>
</evidence>
<name>A0A1G5M9Z3_AFIMA</name>
<feature type="chain" id="PRO_5011763535" evidence="2">
    <location>
        <begin position="22"/>
        <end position="158"/>
    </location>
</feature>
<gene>
    <name evidence="3" type="ORF">SAMN03080610_00234</name>
</gene>
<dbReference type="AlphaFoldDB" id="A0A1G5M9Z3"/>
<evidence type="ECO:0000313" key="3">
    <source>
        <dbReference type="EMBL" id="SCZ21230.1"/>
    </source>
</evidence>
<dbReference type="PROSITE" id="PS51318">
    <property type="entry name" value="TAT"/>
    <property type="match status" value="1"/>
</dbReference>
<feature type="compositionally biased region" description="Basic and acidic residues" evidence="1">
    <location>
        <begin position="111"/>
        <end position="139"/>
    </location>
</feature>
<keyword evidence="4" id="KW-1185">Reference proteome</keyword>
<sequence length="158" mass="17217">MTSRKTLLAGVLMAATLFAPAASMAASPNGASAVGVQQMANRNGDCSPRSDWGRSNQQYRSHAYQKHGKHGAQARSRNDARNGMCDGSVCSRNFDRAKPGNSQQGMNGRNNDQRPRYDRRDDRRGDQRPGYDRRDDRRPSAPNGPTGGASPSSYFGNI</sequence>
<keyword evidence="2" id="KW-0732">Signal</keyword>
<feature type="compositionally biased region" description="Basic residues" evidence="1">
    <location>
        <begin position="63"/>
        <end position="72"/>
    </location>
</feature>
<feature type="signal peptide" evidence="2">
    <location>
        <begin position="1"/>
        <end position="21"/>
    </location>
</feature>
<organism evidence="3 4">
    <name type="scientific">Afifella marina DSM 2698</name>
    <dbReference type="NCBI Taxonomy" id="1120955"/>
    <lineage>
        <taxon>Bacteria</taxon>
        <taxon>Pseudomonadati</taxon>
        <taxon>Pseudomonadota</taxon>
        <taxon>Alphaproteobacteria</taxon>
        <taxon>Hyphomicrobiales</taxon>
        <taxon>Afifellaceae</taxon>
        <taxon>Afifella</taxon>
    </lineage>
</organism>
<dbReference type="InterPro" id="IPR006311">
    <property type="entry name" value="TAT_signal"/>
</dbReference>
<accession>A0A1G5M9Z3</accession>
<feature type="compositionally biased region" description="Polar residues" evidence="1">
    <location>
        <begin position="149"/>
        <end position="158"/>
    </location>
</feature>
<reference evidence="3 4" key="1">
    <citation type="submission" date="2016-10" db="EMBL/GenBank/DDBJ databases">
        <authorList>
            <person name="de Groot N.N."/>
        </authorList>
    </citation>
    <scope>NUCLEOTIDE SEQUENCE [LARGE SCALE GENOMIC DNA]</scope>
    <source>
        <strain evidence="3 4">DSM 2698</strain>
    </source>
</reference>
<feature type="region of interest" description="Disordered" evidence="1">
    <location>
        <begin position="40"/>
        <end position="158"/>
    </location>
</feature>
<evidence type="ECO:0000256" key="2">
    <source>
        <dbReference type="SAM" id="SignalP"/>
    </source>
</evidence>
<evidence type="ECO:0000256" key="1">
    <source>
        <dbReference type="SAM" id="MobiDB-lite"/>
    </source>
</evidence>
<dbReference type="Proteomes" id="UP000199347">
    <property type="component" value="Unassembled WGS sequence"/>
</dbReference>
<dbReference type="EMBL" id="FMVW01000001">
    <property type="protein sequence ID" value="SCZ21230.1"/>
    <property type="molecule type" value="Genomic_DNA"/>
</dbReference>
<protein>
    <submittedName>
        <fullName evidence="3">Uncharacterized protein</fullName>
    </submittedName>
</protein>
<dbReference type="RefSeq" id="WP_139163651.1">
    <property type="nucleotide sequence ID" value="NZ_FMVW01000001.1"/>
</dbReference>
<dbReference type="OrthoDB" id="9936789at2"/>